<dbReference type="Pfam" id="PF13570">
    <property type="entry name" value="Beta-prop_ACSF4"/>
    <property type="match status" value="1"/>
</dbReference>
<dbReference type="Proteomes" id="UP000069272">
    <property type="component" value="Chromosome 2L"/>
</dbReference>
<accession>A0A182F345</accession>
<dbReference type="Gene3D" id="2.130.10.10">
    <property type="entry name" value="YVTN repeat-like/Quinoprotein amine dehydrogenase"/>
    <property type="match status" value="1"/>
</dbReference>
<dbReference type="InterPro" id="IPR009081">
    <property type="entry name" value="PP-bd_ACP"/>
</dbReference>
<evidence type="ECO:0000313" key="1">
    <source>
        <dbReference type="EnsemblMetazoa" id="AALB000880-PA"/>
    </source>
</evidence>
<dbReference type="VEuPathDB" id="VectorBase:AALB000880"/>
<protein>
    <submittedName>
        <fullName evidence="1">Uncharacterized protein</fullName>
    </submittedName>
</protein>
<dbReference type="SMART" id="SM00564">
    <property type="entry name" value="PQQ"/>
    <property type="match status" value="5"/>
</dbReference>
<dbReference type="InterPro" id="IPR000873">
    <property type="entry name" value="AMP-dep_synth/lig_dom"/>
</dbReference>
<dbReference type="InterPro" id="IPR018391">
    <property type="entry name" value="PQQ_b-propeller_rpt"/>
</dbReference>
<dbReference type="EnsemblMetazoa" id="AALB000880-RA">
    <property type="protein sequence ID" value="AALB000880-PA"/>
    <property type="gene ID" value="AALB000880"/>
</dbReference>
<dbReference type="InterPro" id="IPR002372">
    <property type="entry name" value="PQQ_rpt_dom"/>
</dbReference>
<keyword evidence="2" id="KW-1185">Reference proteome</keyword>
<evidence type="ECO:0000313" key="2">
    <source>
        <dbReference type="Proteomes" id="UP000069272"/>
    </source>
</evidence>
<dbReference type="VEuPathDB" id="VectorBase:AALB20_028026"/>
<dbReference type="InterPro" id="IPR042099">
    <property type="entry name" value="ANL_N_sf"/>
</dbReference>
<dbReference type="GO" id="GO:0043041">
    <property type="term" value="P:amino acid activation for nonribosomal peptide biosynthetic process"/>
    <property type="evidence" value="ECO:0007669"/>
    <property type="project" value="TreeGrafter"/>
</dbReference>
<dbReference type="STRING" id="7167.A0A182F345"/>
<dbReference type="InterPro" id="IPR011047">
    <property type="entry name" value="Quinoprotein_ADH-like_sf"/>
</dbReference>
<reference evidence="1 2" key="1">
    <citation type="journal article" date="2017" name="G3 (Bethesda)">
        <title>The Physical Genome Mapping of Anopheles albimanus Corrected Scaffold Misassemblies and Identified Interarm Rearrangements in Genus Anopheles.</title>
        <authorList>
            <person name="Artemov G.N."/>
            <person name="Peery A.N."/>
            <person name="Jiang X."/>
            <person name="Tu Z."/>
            <person name="Stegniy V.N."/>
            <person name="Sharakhova M.V."/>
            <person name="Sharakhov I.V."/>
        </authorList>
    </citation>
    <scope>NUCLEOTIDE SEQUENCE [LARGE SCALE GENOMIC DNA]</scope>
    <source>
        <strain evidence="1 2">ALBI9_A</strain>
    </source>
</reference>
<dbReference type="Gene3D" id="3.30.300.30">
    <property type="match status" value="1"/>
</dbReference>
<reference evidence="1" key="2">
    <citation type="submission" date="2022-08" db="UniProtKB">
        <authorList>
            <consortium name="EnsemblMetazoa"/>
        </authorList>
    </citation>
    <scope>IDENTIFICATION</scope>
    <source>
        <strain evidence="1">STECLA/ALBI9_A</strain>
    </source>
</reference>
<dbReference type="Gene3D" id="3.40.50.12780">
    <property type="entry name" value="N-terminal domain of ligase-like"/>
    <property type="match status" value="1"/>
</dbReference>
<organism evidence="1 2">
    <name type="scientific">Anopheles albimanus</name>
    <name type="common">New world malaria mosquito</name>
    <dbReference type="NCBI Taxonomy" id="7167"/>
    <lineage>
        <taxon>Eukaryota</taxon>
        <taxon>Metazoa</taxon>
        <taxon>Ecdysozoa</taxon>
        <taxon>Arthropoda</taxon>
        <taxon>Hexapoda</taxon>
        <taxon>Insecta</taxon>
        <taxon>Pterygota</taxon>
        <taxon>Neoptera</taxon>
        <taxon>Endopterygota</taxon>
        <taxon>Diptera</taxon>
        <taxon>Nematocera</taxon>
        <taxon>Culicoidea</taxon>
        <taxon>Culicidae</taxon>
        <taxon>Anophelinae</taxon>
        <taxon>Anopheles</taxon>
    </lineage>
</organism>
<dbReference type="SUPFAM" id="SSF56801">
    <property type="entry name" value="Acetyl-CoA synthetase-like"/>
    <property type="match status" value="1"/>
</dbReference>
<sequence length="916" mass="100411">MDRREVAALGRTDCRYWRVHIINSQNSFFCLDQQLPATATTLFRECVAILHAADEQPYESYTPLLGICVAGTRLTLAISSSSDDCMRTSVGFCVHTSGSTGPPKTIFVPQECILPNASVLTERWQVSDRDVIFASSPPTFDPFVLDVLLALRNGATLLLVANELRLSPARLLPLLFPGVTIMQMTPSMFMRWSPETIAESVLVPQSTLRILALGGEPFPAFPIPVDTQTILFNIYGITEVSCWSMMEQMTSINVGAVSLGQPLDPSIVLELRSPVDGQRLEKPEETGSIVGELFIGSSTRKCQLSGEMLEGSNDGEPLFRATGDLVELTEDRRHVYRGRCCRTVKRLGCRVSLDELERCLSLHEDVLRCATCIVEQDTRLVLFFQSPSGEDAIERKLWSFLRSKLPPAMLPDELARIERFPLSAHGKICHQGLAKAYERRKQTMIEESTNPVDYFNRQLIAIGVLADIESKTNHLLEPQTAKRGKLSSFSDLGGNSFAALRLHMTLKSRYGVELPDLLSYLLDPTVSLSDAIRYVDATTRNSYPVIEPLSSSKDSLASEKITIACRYDLGKCIDARPSATCCASGTIVSVGSHSGVLLTIDAGTHEVFSRLQLPDRIECSVSFLPSNTGPDCLLSAVVGCYDGYLYCFDPLAGTILWKYNATGMIKSTPLVLRSSCTTIIVGSYGTARNLHCLMQDGTVCWTRQIGTKPILAAPVAVNAASVFVATLDGTLALLDALDGSIRWEKRISTNVPVFSSPGYAEDLDAILVCGVDGTLSVHDVINGKELATYKLAGSVFSSMSFRIESSGKMVIFVGCYDKHVYCLGYDRDKVILRWKLALQSQIYATPLIIGDRLLVCTTVGCVNLIRLGGPSDGDDPYQIIAQHQMEGEVFATPLAIGETVYVGCRDNFLYKFNIGS</sequence>
<dbReference type="InterPro" id="IPR015943">
    <property type="entry name" value="WD40/YVTN_repeat-like_dom_sf"/>
</dbReference>
<dbReference type="PROSITE" id="PS50075">
    <property type="entry name" value="CARRIER"/>
    <property type="match status" value="1"/>
</dbReference>
<dbReference type="InterPro" id="IPR052091">
    <property type="entry name" value="Beta-ala_Activ/Resist"/>
</dbReference>
<dbReference type="InterPro" id="IPR045851">
    <property type="entry name" value="AMP-bd_C_sf"/>
</dbReference>
<dbReference type="SUPFAM" id="SSF50998">
    <property type="entry name" value="Quinoprotein alcohol dehydrogenase-like"/>
    <property type="match status" value="2"/>
</dbReference>
<dbReference type="PANTHER" id="PTHR44394:SF1">
    <property type="entry name" value="BETA-ALANINE-ACTIVATING ENZYME"/>
    <property type="match status" value="1"/>
</dbReference>
<name>A0A182F345_ANOAL</name>
<dbReference type="PANTHER" id="PTHR44394">
    <property type="entry name" value="BETA-ALANINE-ACTIVATING ENZYME"/>
    <property type="match status" value="1"/>
</dbReference>
<proteinExistence type="predicted"/>
<dbReference type="AlphaFoldDB" id="A0A182F345"/>
<dbReference type="Pfam" id="PF00501">
    <property type="entry name" value="AMP-binding"/>
    <property type="match status" value="1"/>
</dbReference>